<feature type="transmembrane region" description="Helical" evidence="1">
    <location>
        <begin position="12"/>
        <end position="29"/>
    </location>
</feature>
<dbReference type="AlphaFoldDB" id="A0A517SFD5"/>
<keyword evidence="1" id="KW-0472">Membrane</keyword>
<keyword evidence="1" id="KW-0812">Transmembrane</keyword>
<reference evidence="2 3" key="1">
    <citation type="submission" date="2019-02" db="EMBL/GenBank/DDBJ databases">
        <title>Deep-cultivation of Planctomycetes and their phenomic and genomic characterization uncovers novel biology.</title>
        <authorList>
            <person name="Wiegand S."/>
            <person name="Jogler M."/>
            <person name="Boedeker C."/>
            <person name="Pinto D."/>
            <person name="Vollmers J."/>
            <person name="Rivas-Marin E."/>
            <person name="Kohn T."/>
            <person name="Peeters S.H."/>
            <person name="Heuer A."/>
            <person name="Rast P."/>
            <person name="Oberbeckmann S."/>
            <person name="Bunk B."/>
            <person name="Jeske O."/>
            <person name="Meyerdierks A."/>
            <person name="Storesund J.E."/>
            <person name="Kallscheuer N."/>
            <person name="Luecker S."/>
            <person name="Lage O.M."/>
            <person name="Pohl T."/>
            <person name="Merkel B.J."/>
            <person name="Hornburger P."/>
            <person name="Mueller R.-W."/>
            <person name="Bruemmer F."/>
            <person name="Labrenz M."/>
            <person name="Spormann A.M."/>
            <person name="Op den Camp H."/>
            <person name="Overmann J."/>
            <person name="Amann R."/>
            <person name="Jetten M.S.M."/>
            <person name="Mascher T."/>
            <person name="Medema M.H."/>
            <person name="Devos D.P."/>
            <person name="Kaster A.-K."/>
            <person name="Ovreas L."/>
            <person name="Rohde M."/>
            <person name="Galperin M.Y."/>
            <person name="Jogler C."/>
        </authorList>
    </citation>
    <scope>NUCLEOTIDE SEQUENCE [LARGE SCALE GENOMIC DNA]</scope>
    <source>
        <strain evidence="2 3">Pan44</strain>
    </source>
</reference>
<keyword evidence="1" id="KW-1133">Transmembrane helix</keyword>
<gene>
    <name evidence="2" type="ORF">Pan44_28380</name>
</gene>
<dbReference type="Proteomes" id="UP000315700">
    <property type="component" value="Chromosome"/>
</dbReference>
<keyword evidence="3" id="KW-1185">Reference proteome</keyword>
<proteinExistence type="predicted"/>
<name>A0A517SFD5_9PLAN</name>
<dbReference type="EMBL" id="CP036271">
    <property type="protein sequence ID" value="QDT54800.1"/>
    <property type="molecule type" value="Genomic_DNA"/>
</dbReference>
<dbReference type="KEGG" id="ccos:Pan44_28380"/>
<evidence type="ECO:0000313" key="3">
    <source>
        <dbReference type="Proteomes" id="UP000315700"/>
    </source>
</evidence>
<protein>
    <recommendedName>
        <fullName evidence="4">Lipocalin-like domain-containing protein</fullName>
    </recommendedName>
</protein>
<evidence type="ECO:0000256" key="1">
    <source>
        <dbReference type="SAM" id="Phobius"/>
    </source>
</evidence>
<accession>A0A517SFD5</accession>
<evidence type="ECO:0008006" key="4">
    <source>
        <dbReference type="Google" id="ProtNLM"/>
    </source>
</evidence>
<evidence type="ECO:0000313" key="2">
    <source>
        <dbReference type="EMBL" id="QDT54800.1"/>
    </source>
</evidence>
<dbReference type="InParanoid" id="A0A517SFD5"/>
<sequence length="167" mass="18627">MSDCRPKSVRRRLTIAALVLLVLGGGLWWSTRPRIDPRLVGTWNGRTAGEPHLVSRYQFGGDGRLTTVVPVGSTDAFVFRFGWCVRSGQLVLEHHPDSPWYAKVVSRVTDIGNQLLGRQMSSQPLVYDVLNFSPDRVRLRDQNGGFLTLEQDSGQSVPEVVFFTASN</sequence>
<organism evidence="2 3">
    <name type="scientific">Caulifigura coniformis</name>
    <dbReference type="NCBI Taxonomy" id="2527983"/>
    <lineage>
        <taxon>Bacteria</taxon>
        <taxon>Pseudomonadati</taxon>
        <taxon>Planctomycetota</taxon>
        <taxon>Planctomycetia</taxon>
        <taxon>Planctomycetales</taxon>
        <taxon>Planctomycetaceae</taxon>
        <taxon>Caulifigura</taxon>
    </lineage>
</organism>